<dbReference type="InterPro" id="IPR001763">
    <property type="entry name" value="Rhodanese-like_dom"/>
</dbReference>
<evidence type="ECO:0000256" key="1">
    <source>
        <dbReference type="SAM" id="MobiDB-lite"/>
    </source>
</evidence>
<dbReference type="InterPro" id="IPR036873">
    <property type="entry name" value="Rhodanese-like_dom_sf"/>
</dbReference>
<keyword evidence="4" id="KW-1185">Reference proteome</keyword>
<accession>A0ABP5AUW6</accession>
<dbReference type="SMART" id="SM00450">
    <property type="entry name" value="RHOD"/>
    <property type="match status" value="1"/>
</dbReference>
<dbReference type="SUPFAM" id="SSF52821">
    <property type="entry name" value="Rhodanese/Cell cycle control phosphatase"/>
    <property type="match status" value="1"/>
</dbReference>
<comment type="caution">
    <text evidence="3">The sequence shown here is derived from an EMBL/GenBank/DDBJ whole genome shotgun (WGS) entry which is preliminary data.</text>
</comment>
<feature type="domain" description="Rhodanese" evidence="2">
    <location>
        <begin position="29"/>
        <end position="115"/>
    </location>
</feature>
<dbReference type="Gene3D" id="3.40.250.10">
    <property type="entry name" value="Rhodanese-like domain"/>
    <property type="match status" value="1"/>
</dbReference>
<evidence type="ECO:0000259" key="2">
    <source>
        <dbReference type="PROSITE" id="PS50206"/>
    </source>
</evidence>
<feature type="region of interest" description="Disordered" evidence="1">
    <location>
        <begin position="1"/>
        <end position="20"/>
    </location>
</feature>
<feature type="compositionally biased region" description="Basic and acidic residues" evidence="1">
    <location>
        <begin position="1"/>
        <end position="17"/>
    </location>
</feature>
<evidence type="ECO:0000313" key="3">
    <source>
        <dbReference type="EMBL" id="GAA1923169.1"/>
    </source>
</evidence>
<dbReference type="InterPro" id="IPR050229">
    <property type="entry name" value="GlpE_sulfurtransferase"/>
</dbReference>
<dbReference type="PANTHER" id="PTHR43031:SF1">
    <property type="entry name" value="PYRIDINE NUCLEOTIDE-DISULPHIDE OXIDOREDUCTASE"/>
    <property type="match status" value="1"/>
</dbReference>
<evidence type="ECO:0000313" key="4">
    <source>
        <dbReference type="Proteomes" id="UP001501612"/>
    </source>
</evidence>
<dbReference type="PROSITE" id="PS50206">
    <property type="entry name" value="RHODANESE_3"/>
    <property type="match status" value="1"/>
</dbReference>
<dbReference type="Proteomes" id="UP001501612">
    <property type="component" value="Unassembled WGS sequence"/>
</dbReference>
<name>A0ABP5AUW6_9ACTN</name>
<organism evidence="3 4">
    <name type="scientific">Nocardioides lentus</name>
    <dbReference type="NCBI Taxonomy" id="338077"/>
    <lineage>
        <taxon>Bacteria</taxon>
        <taxon>Bacillati</taxon>
        <taxon>Actinomycetota</taxon>
        <taxon>Actinomycetes</taxon>
        <taxon>Propionibacteriales</taxon>
        <taxon>Nocardioidaceae</taxon>
        <taxon>Nocardioides</taxon>
    </lineage>
</organism>
<dbReference type="Pfam" id="PF00581">
    <property type="entry name" value="Rhodanese"/>
    <property type="match status" value="1"/>
</dbReference>
<gene>
    <name evidence="3" type="ORF">GCM10009737_26030</name>
</gene>
<dbReference type="PANTHER" id="PTHR43031">
    <property type="entry name" value="FAD-DEPENDENT OXIDOREDUCTASE"/>
    <property type="match status" value="1"/>
</dbReference>
<proteinExistence type="predicted"/>
<protein>
    <submittedName>
        <fullName evidence="3">Rhodanese-like domain-containing protein</fullName>
    </submittedName>
</protein>
<sequence length="115" mass="12258">MTDHFEDRARRAEDARRRVTHASADEALAAGARTVVDVRDPAEYDADHLDGAVNLPVDEIEARAAELLPDRDAPVVTYCNGGGRGSLGADTLTRLGYTDVVNLDGGLRGVRGQDG</sequence>
<reference evidence="4" key="1">
    <citation type="journal article" date="2019" name="Int. J. Syst. Evol. Microbiol.">
        <title>The Global Catalogue of Microorganisms (GCM) 10K type strain sequencing project: providing services to taxonomists for standard genome sequencing and annotation.</title>
        <authorList>
            <consortium name="The Broad Institute Genomics Platform"/>
            <consortium name="The Broad Institute Genome Sequencing Center for Infectious Disease"/>
            <person name="Wu L."/>
            <person name="Ma J."/>
        </authorList>
    </citation>
    <scope>NUCLEOTIDE SEQUENCE [LARGE SCALE GENOMIC DNA]</scope>
    <source>
        <strain evidence="4">JCM 14046</strain>
    </source>
</reference>
<dbReference type="CDD" id="cd00158">
    <property type="entry name" value="RHOD"/>
    <property type="match status" value="1"/>
</dbReference>
<dbReference type="EMBL" id="BAAAMY010000005">
    <property type="protein sequence ID" value="GAA1923169.1"/>
    <property type="molecule type" value="Genomic_DNA"/>
</dbReference>
<dbReference type="RefSeq" id="WP_344007872.1">
    <property type="nucleotide sequence ID" value="NZ_BAAAMY010000005.1"/>
</dbReference>